<sequence length="174" mass="17743">MAEAERPEPLGELAAVEVLGAESAAAEGVLAESGGRVLATVRVGEEVFLFFTGGGSCGFAVVPDAAPSEARLSLFSAPAPASGGGGGDERERYPEGPYSFVSATGESEEDRWTALLCGENAMVVEHVAEIRDGGITDPTGEVDFVPGLPGNTTVFAVAEKTRRDVILRSAGSGA</sequence>
<dbReference type="EMBL" id="VKHT01000305">
    <property type="protein sequence ID" value="MBB0244742.1"/>
    <property type="molecule type" value="Genomic_DNA"/>
</dbReference>
<accession>A0A7W3TDI9</accession>
<name>A0A7W3TDI9_9ACTN</name>
<evidence type="ECO:0000313" key="1">
    <source>
        <dbReference type="EMBL" id="MBB0244742.1"/>
    </source>
</evidence>
<dbReference type="RefSeq" id="WP_182606320.1">
    <property type="nucleotide sequence ID" value="NZ_VKHT01000305.1"/>
</dbReference>
<dbReference type="AlphaFoldDB" id="A0A7W3TDI9"/>
<gene>
    <name evidence="1" type="ORF">FNQ90_11665</name>
</gene>
<comment type="caution">
    <text evidence="1">The sequence shown here is derived from an EMBL/GenBank/DDBJ whole genome shotgun (WGS) entry which is preliminary data.</text>
</comment>
<organism evidence="1 2">
    <name type="scientific">Streptomyces alkaliphilus</name>
    <dbReference type="NCBI Taxonomy" id="1472722"/>
    <lineage>
        <taxon>Bacteria</taxon>
        <taxon>Bacillati</taxon>
        <taxon>Actinomycetota</taxon>
        <taxon>Actinomycetes</taxon>
        <taxon>Kitasatosporales</taxon>
        <taxon>Streptomycetaceae</taxon>
        <taxon>Streptomyces</taxon>
    </lineage>
</organism>
<reference evidence="2" key="1">
    <citation type="submission" date="2019-10" db="EMBL/GenBank/DDBJ databases">
        <title>Streptomyces sp. nov., a novel actinobacterium isolated from alkaline environment.</title>
        <authorList>
            <person name="Golinska P."/>
        </authorList>
    </citation>
    <scope>NUCLEOTIDE SEQUENCE [LARGE SCALE GENOMIC DNA]</scope>
    <source>
        <strain evidence="2">DSM 42118</strain>
    </source>
</reference>
<proteinExistence type="predicted"/>
<protein>
    <submittedName>
        <fullName evidence="1">Uncharacterized protein</fullName>
    </submittedName>
</protein>
<dbReference type="Proteomes" id="UP000538929">
    <property type="component" value="Unassembled WGS sequence"/>
</dbReference>
<evidence type="ECO:0000313" key="2">
    <source>
        <dbReference type="Proteomes" id="UP000538929"/>
    </source>
</evidence>
<keyword evidence="2" id="KW-1185">Reference proteome</keyword>